<dbReference type="RefSeq" id="WP_062409472.1">
    <property type="nucleotide sequence ID" value="NZ_BJCS01000017.1"/>
</dbReference>
<evidence type="ECO:0000313" key="1">
    <source>
        <dbReference type="EMBL" id="ALS23562.1"/>
    </source>
</evidence>
<sequence length="282" mass="31733">MDIDSVKERQLALSHGTTYYLEAGQGEPLILLHGVGFWTGGDYWLPNMAELSQYFHVYAPDFVGWGKGDRLQVEYSFSYLADFVREFQDALGISSAHVVGHSMGGWVASLLGYESPDRVRTLTLISAGGISKRTLSSMTSFKPPVYDDILKHVSETSCGETTKIAETAKRWYERTLLPGALEAYQKILNHMNEPTHRARYNLQRRLPYIKSPALIIWGSEDKINDISMGELMHSLIPHSELAVVSCGHYGPSEKPREINALIIQFIQKHLESQSNQNSMKII</sequence>
<dbReference type="GO" id="GO:0016020">
    <property type="term" value="C:membrane"/>
    <property type="evidence" value="ECO:0007669"/>
    <property type="project" value="TreeGrafter"/>
</dbReference>
<proteinExistence type="predicted"/>
<reference evidence="2" key="1">
    <citation type="submission" date="2015-12" db="EMBL/GenBank/DDBJ databases">
        <title>Complete genome sequences of two moderately thermophilic Paenibacillus species.</title>
        <authorList>
            <person name="Butler R.III."/>
            <person name="Wang J."/>
            <person name="Stark B.C."/>
            <person name="Pombert J.-F."/>
        </authorList>
    </citation>
    <scope>NUCLEOTIDE SEQUENCE [LARGE SCALE GENOMIC DNA]</scope>
    <source>
        <strain evidence="2">32O-Y</strain>
    </source>
</reference>
<dbReference type="KEGG" id="pnp:IJ22_31930"/>
<dbReference type="GO" id="GO:0016787">
    <property type="term" value="F:hydrolase activity"/>
    <property type="evidence" value="ECO:0007669"/>
    <property type="project" value="UniProtKB-KW"/>
</dbReference>
<dbReference type="OrthoDB" id="9773293at2"/>
<evidence type="ECO:0000313" key="2">
    <source>
        <dbReference type="Proteomes" id="UP000061660"/>
    </source>
</evidence>
<keyword evidence="1" id="KW-0378">Hydrolase</keyword>
<dbReference type="SUPFAM" id="SSF53474">
    <property type="entry name" value="alpha/beta-Hydrolases"/>
    <property type="match status" value="1"/>
</dbReference>
<dbReference type="InterPro" id="IPR000073">
    <property type="entry name" value="AB_hydrolase_1"/>
</dbReference>
<dbReference type="AlphaFoldDB" id="A0A0U2WDZ8"/>
<dbReference type="InterPro" id="IPR029058">
    <property type="entry name" value="AB_hydrolase_fold"/>
</dbReference>
<dbReference type="PANTHER" id="PTHR43798:SF33">
    <property type="entry name" value="HYDROLASE, PUTATIVE (AFU_ORTHOLOGUE AFUA_2G14860)-RELATED"/>
    <property type="match status" value="1"/>
</dbReference>
<organism evidence="1 2">
    <name type="scientific">Paenibacillus naphthalenovorans</name>
    <dbReference type="NCBI Taxonomy" id="162209"/>
    <lineage>
        <taxon>Bacteria</taxon>
        <taxon>Bacillati</taxon>
        <taxon>Bacillota</taxon>
        <taxon>Bacilli</taxon>
        <taxon>Bacillales</taxon>
        <taxon>Paenibacillaceae</taxon>
        <taxon>Paenibacillus</taxon>
    </lineage>
</organism>
<dbReference type="Pfam" id="PF00561">
    <property type="entry name" value="Abhydrolase_1"/>
    <property type="match status" value="1"/>
</dbReference>
<dbReference type="PATRIC" id="fig|162209.4.peg.3419"/>
<gene>
    <name evidence="1" type="ORF">IJ22_31930</name>
</gene>
<reference evidence="1 2" key="2">
    <citation type="journal article" date="2016" name="Genome Announc.">
        <title>Complete Genome Sequences of Two Interactive Moderate Thermophiles, Paenibacillus napthalenovorans 32O-Y and Paenibacillus sp. 32O-W.</title>
        <authorList>
            <person name="Butler R.R.III."/>
            <person name="Wang J."/>
            <person name="Stark B.C."/>
            <person name="Pombert J.F."/>
        </authorList>
    </citation>
    <scope>NUCLEOTIDE SEQUENCE [LARGE SCALE GENOMIC DNA]</scope>
    <source>
        <strain evidence="1 2">32O-Y</strain>
    </source>
</reference>
<dbReference type="Proteomes" id="UP000061660">
    <property type="component" value="Chromosome"/>
</dbReference>
<dbReference type="InterPro" id="IPR050266">
    <property type="entry name" value="AB_hydrolase_sf"/>
</dbReference>
<accession>A0A0U2WDZ8</accession>
<dbReference type="PRINTS" id="PR00412">
    <property type="entry name" value="EPOXHYDRLASE"/>
</dbReference>
<dbReference type="STRING" id="162209.IJ22_31930"/>
<dbReference type="InterPro" id="IPR000639">
    <property type="entry name" value="Epox_hydrolase-like"/>
</dbReference>
<keyword evidence="2" id="KW-1185">Reference proteome</keyword>
<dbReference type="EMBL" id="CP013652">
    <property type="protein sequence ID" value="ALS23562.1"/>
    <property type="molecule type" value="Genomic_DNA"/>
</dbReference>
<protein>
    <submittedName>
        <fullName evidence="1">Alpha/beta hydrolase family protein</fullName>
    </submittedName>
</protein>
<dbReference type="Gene3D" id="3.40.50.1820">
    <property type="entry name" value="alpha/beta hydrolase"/>
    <property type="match status" value="1"/>
</dbReference>
<dbReference type="PANTHER" id="PTHR43798">
    <property type="entry name" value="MONOACYLGLYCEROL LIPASE"/>
    <property type="match status" value="1"/>
</dbReference>
<dbReference type="PRINTS" id="PR00111">
    <property type="entry name" value="ABHYDROLASE"/>
</dbReference>
<name>A0A0U2WDZ8_9BACL</name>